<evidence type="ECO:0000313" key="10">
    <source>
        <dbReference type="Proteomes" id="UP000245956"/>
    </source>
</evidence>
<evidence type="ECO:0000256" key="4">
    <source>
        <dbReference type="ARBA" id="ARBA00022989"/>
    </source>
</evidence>
<dbReference type="Proteomes" id="UP000245956">
    <property type="component" value="Unassembled WGS sequence"/>
</dbReference>
<feature type="transmembrane region" description="Helical" evidence="7">
    <location>
        <begin position="591"/>
        <end position="612"/>
    </location>
</feature>
<feature type="transmembrane region" description="Helical" evidence="7">
    <location>
        <begin position="515"/>
        <end position="535"/>
    </location>
</feature>
<dbReference type="Pfam" id="PF01490">
    <property type="entry name" value="Aa_trans"/>
    <property type="match status" value="1"/>
</dbReference>
<feature type="region of interest" description="Disordered" evidence="6">
    <location>
        <begin position="296"/>
        <end position="316"/>
    </location>
</feature>
<keyword evidence="4 7" id="KW-1133">Transmembrane helix</keyword>
<organism evidence="9 10">
    <name type="scientific">Purpureocillium lilacinum</name>
    <name type="common">Paecilomyces lilacinus</name>
    <dbReference type="NCBI Taxonomy" id="33203"/>
    <lineage>
        <taxon>Eukaryota</taxon>
        <taxon>Fungi</taxon>
        <taxon>Dikarya</taxon>
        <taxon>Ascomycota</taxon>
        <taxon>Pezizomycotina</taxon>
        <taxon>Sordariomycetes</taxon>
        <taxon>Hypocreomycetidae</taxon>
        <taxon>Hypocreales</taxon>
        <taxon>Ophiocordycipitaceae</taxon>
        <taxon>Purpureocillium</taxon>
    </lineage>
</organism>
<dbReference type="InterPro" id="IPR014710">
    <property type="entry name" value="RmlC-like_jellyroll"/>
</dbReference>
<comment type="subcellular location">
    <subcellularLocation>
        <location evidence="1">Membrane</location>
        <topology evidence="1">Multi-pass membrane protein</topology>
    </subcellularLocation>
</comment>
<evidence type="ECO:0000256" key="5">
    <source>
        <dbReference type="ARBA" id="ARBA00023136"/>
    </source>
</evidence>
<evidence type="ECO:0000256" key="2">
    <source>
        <dbReference type="ARBA" id="ARBA00008066"/>
    </source>
</evidence>
<dbReference type="EMBL" id="LCWV01000021">
    <property type="protein sequence ID" value="PWI66990.1"/>
    <property type="molecule type" value="Genomic_DNA"/>
</dbReference>
<feature type="transmembrane region" description="Helical" evidence="7">
    <location>
        <begin position="929"/>
        <end position="952"/>
    </location>
</feature>
<evidence type="ECO:0000313" key="9">
    <source>
        <dbReference type="EMBL" id="PWI66990.1"/>
    </source>
</evidence>
<feature type="transmembrane region" description="Helical" evidence="7">
    <location>
        <begin position="649"/>
        <end position="672"/>
    </location>
</feature>
<feature type="compositionally biased region" description="Polar residues" evidence="6">
    <location>
        <begin position="110"/>
        <end position="124"/>
    </location>
</feature>
<feature type="transmembrane region" description="Helical" evidence="7">
    <location>
        <begin position="624"/>
        <end position="643"/>
    </location>
</feature>
<reference evidence="9 10" key="1">
    <citation type="journal article" date="2016" name="Front. Microbiol.">
        <title>Genome and transcriptome sequences reveal the specific parasitism of the nematophagous Purpureocillium lilacinum 36-1.</title>
        <authorList>
            <person name="Xie J."/>
            <person name="Li S."/>
            <person name="Mo C."/>
            <person name="Xiao X."/>
            <person name="Peng D."/>
            <person name="Wang G."/>
            <person name="Xiao Y."/>
        </authorList>
    </citation>
    <scope>NUCLEOTIDE SEQUENCE [LARGE SCALE GENOMIC DNA]</scope>
    <source>
        <strain evidence="9 10">36-1</strain>
    </source>
</reference>
<gene>
    <name evidence="9" type="ORF">PCL_04496</name>
</gene>
<dbReference type="AlphaFoldDB" id="A0A2U3DXK2"/>
<feature type="transmembrane region" description="Helical" evidence="7">
    <location>
        <begin position="542"/>
        <end position="561"/>
    </location>
</feature>
<evidence type="ECO:0000256" key="3">
    <source>
        <dbReference type="ARBA" id="ARBA00022692"/>
    </source>
</evidence>
<protein>
    <recommendedName>
        <fullName evidence="8">Amino acid transporter transmembrane domain-containing protein</fullName>
    </recommendedName>
</protein>
<dbReference type="PANTHER" id="PTHR22950">
    <property type="entry name" value="AMINO ACID TRANSPORTER"/>
    <property type="match status" value="1"/>
</dbReference>
<feature type="transmembrane region" description="Helical" evidence="7">
    <location>
        <begin position="795"/>
        <end position="821"/>
    </location>
</feature>
<dbReference type="PANTHER" id="PTHR22950:SF461">
    <property type="entry name" value="AMINO ACID TRANSPORTER TRANSMEMBRANE DOMAIN-CONTAINING PROTEIN"/>
    <property type="match status" value="1"/>
</dbReference>
<proteinExistence type="inferred from homology"/>
<comment type="caution">
    <text evidence="9">The sequence shown here is derived from an EMBL/GenBank/DDBJ whole genome shotgun (WGS) entry which is preliminary data.</text>
</comment>
<dbReference type="Gene3D" id="2.60.120.10">
    <property type="entry name" value="Jelly Rolls"/>
    <property type="match status" value="1"/>
</dbReference>
<keyword evidence="3 7" id="KW-0812">Transmembrane</keyword>
<feature type="transmembrane region" description="Helical" evidence="7">
    <location>
        <begin position="841"/>
        <end position="861"/>
    </location>
</feature>
<evidence type="ECO:0000259" key="8">
    <source>
        <dbReference type="Pfam" id="PF01490"/>
    </source>
</evidence>
<dbReference type="GO" id="GO:0016020">
    <property type="term" value="C:membrane"/>
    <property type="evidence" value="ECO:0007669"/>
    <property type="project" value="UniProtKB-SubCell"/>
</dbReference>
<dbReference type="GO" id="GO:0015179">
    <property type="term" value="F:L-amino acid transmembrane transporter activity"/>
    <property type="evidence" value="ECO:0007669"/>
    <property type="project" value="TreeGrafter"/>
</dbReference>
<evidence type="ECO:0000256" key="1">
    <source>
        <dbReference type="ARBA" id="ARBA00004141"/>
    </source>
</evidence>
<name>A0A2U3DXK2_PURLI</name>
<feature type="transmembrane region" description="Helical" evidence="7">
    <location>
        <begin position="750"/>
        <end position="775"/>
    </location>
</feature>
<keyword evidence="5 7" id="KW-0472">Membrane</keyword>
<dbReference type="InterPro" id="IPR013057">
    <property type="entry name" value="AA_transpt_TM"/>
</dbReference>
<comment type="similarity">
    <text evidence="2">Belongs to the amino acid/polyamine transporter 2 family.</text>
</comment>
<feature type="compositionally biased region" description="Polar residues" evidence="6">
    <location>
        <begin position="302"/>
        <end position="316"/>
    </location>
</feature>
<accession>A0A2U3DXK2</accession>
<feature type="domain" description="Amino acid transporter transmembrane" evidence="8">
    <location>
        <begin position="525"/>
        <end position="895"/>
    </location>
</feature>
<feature type="region of interest" description="Disordered" evidence="6">
    <location>
        <begin position="105"/>
        <end position="126"/>
    </location>
</feature>
<evidence type="ECO:0000256" key="7">
    <source>
        <dbReference type="SAM" id="Phobius"/>
    </source>
</evidence>
<sequence>MAVTIEDEYSNPLPKVRRLITTSNAKGQSVFAPDLAEEMEFWRLETPENVPVGFFLGYLTDSSPAPLKDHEDLRRYKEAFAKSERSGLVSHGGTILRYVDVPPQDKSTMHRTMTSETCDSTSGREYSRKVGAKLPEVGDSPTDGPRIIVQQPRRAGQGRGHFCMHEQLAVDGIMRPYVKQFQTTTQQRHVDILVRDSTRRATIEEATGHPGAHVSVAHRGMAPNATGCLPHPNPRWVTELIPLVTLVNDRSGEVASPVVDRNSSRLEQFSHFSTQTGPAIAEIVDGIRMPPVDRCPTHGRSESQTSMSLGGNCGQSGDSLNNEFRLQTPVLMYEYRMVTSASMPEAAGATQESGSVVREPQLPCVAATTLAYKEDLTGGSPFDMNLFAYDKYPGSAQIDSGLLKADHDKGETEVLETVQQGGTKPQHRPLHDPSVTFEEYHHYANETRLEEDKQVLAPSAFNMIGLLFPSKSGPRPGGHGASAIHVGGDLRGRAHVTDDEWANASRALRTASRGAVFYLITTDVLGPFGIPYAVATMGWGPGIALYTVFAVMAGYSGYLLWDMFMGLDSHQFPVKTFGDLGYRLYGPWLRFLLNVLQGIQLIFNVGMLLLINGEALSQVAQFKLCFIVCCAVWAITGFTVGQIRTLQKFGWLANFAVWLNLLCMFMTMGGAARYQPNYAAARQAAGSNIGDGSSVQATEGVYPSVQTSGSLPDDGSFAGSINGAMQAVFAFGGAMIFPEFMAEMRRPKDFLTAMWTAQAFIYGCYMLYGLFMYGFQGQYVVNPAYLGVSQYGIQTAGNVLAMVSTIIAAALYGNIGVKVLYNNVFVEMLRAPPLTSTAGKYVWVVATPLYWGIAFLIAAGIPNFSGLIGVAAAVITVPFTYCFPPLLHVAYSLRKNAGLQGEGFDASSGQTVHHDYGYKRLVRGIFGRLWYVNIFNMVYALGALALAGLGAYSSIKVLIGAFAVGASNSFTCHSPVE</sequence>
<evidence type="ECO:0000256" key="6">
    <source>
        <dbReference type="SAM" id="MobiDB-lite"/>
    </source>
</evidence>
<feature type="transmembrane region" description="Helical" evidence="7">
    <location>
        <begin position="867"/>
        <end position="887"/>
    </location>
</feature>